<dbReference type="AlphaFoldDB" id="A0A565C7J5"/>
<comment type="caution">
    <text evidence="2">The sequence shown here is derived from an EMBL/GenBank/DDBJ whole genome shotgun (WGS) entry which is preliminary data.</text>
</comment>
<dbReference type="EMBL" id="CABITT030000006">
    <property type="protein sequence ID" value="VVB09537.1"/>
    <property type="molecule type" value="Genomic_DNA"/>
</dbReference>
<evidence type="ECO:0000313" key="2">
    <source>
        <dbReference type="EMBL" id="VVB09537.1"/>
    </source>
</evidence>
<organism evidence="2 3">
    <name type="scientific">Arabis nemorensis</name>
    <dbReference type="NCBI Taxonomy" id="586526"/>
    <lineage>
        <taxon>Eukaryota</taxon>
        <taxon>Viridiplantae</taxon>
        <taxon>Streptophyta</taxon>
        <taxon>Embryophyta</taxon>
        <taxon>Tracheophyta</taxon>
        <taxon>Spermatophyta</taxon>
        <taxon>Magnoliopsida</taxon>
        <taxon>eudicotyledons</taxon>
        <taxon>Gunneridae</taxon>
        <taxon>Pentapetalae</taxon>
        <taxon>rosids</taxon>
        <taxon>malvids</taxon>
        <taxon>Brassicales</taxon>
        <taxon>Brassicaceae</taxon>
        <taxon>Arabideae</taxon>
        <taxon>Arabis</taxon>
    </lineage>
</organism>
<name>A0A565C7J5_9BRAS</name>
<feature type="compositionally biased region" description="Polar residues" evidence="1">
    <location>
        <begin position="11"/>
        <end position="20"/>
    </location>
</feature>
<evidence type="ECO:0000256" key="1">
    <source>
        <dbReference type="SAM" id="MobiDB-lite"/>
    </source>
</evidence>
<reference evidence="2" key="1">
    <citation type="submission" date="2019-07" db="EMBL/GenBank/DDBJ databases">
        <authorList>
            <person name="Dittberner H."/>
        </authorList>
    </citation>
    <scope>NUCLEOTIDE SEQUENCE [LARGE SCALE GENOMIC DNA]</scope>
</reference>
<protein>
    <submittedName>
        <fullName evidence="2">Uncharacterized protein</fullName>
    </submittedName>
</protein>
<feature type="compositionally biased region" description="Polar residues" evidence="1">
    <location>
        <begin position="107"/>
        <end position="117"/>
    </location>
</feature>
<evidence type="ECO:0000313" key="3">
    <source>
        <dbReference type="Proteomes" id="UP000489600"/>
    </source>
</evidence>
<feature type="compositionally biased region" description="Basic residues" evidence="1">
    <location>
        <begin position="1"/>
        <end position="10"/>
    </location>
</feature>
<sequence length="117" mass="12555">MSGNRGKSRKGNTSASSSQLAPRPERIPEPLRNSVDSLITSFDSSQGWKDMGIPNMVPSIGDGFIQCLGNYLTVPETETFMTLQPAGTDLAFLKAASDEKKLEDENTSTSSVGEAKK</sequence>
<feature type="region of interest" description="Disordered" evidence="1">
    <location>
        <begin position="1"/>
        <end position="33"/>
    </location>
</feature>
<dbReference type="Proteomes" id="UP000489600">
    <property type="component" value="Unassembled WGS sequence"/>
</dbReference>
<feature type="region of interest" description="Disordered" evidence="1">
    <location>
        <begin position="98"/>
        <end position="117"/>
    </location>
</feature>
<accession>A0A565C7J5</accession>
<gene>
    <name evidence="2" type="ORF">ANE_LOCUS19981</name>
</gene>
<proteinExistence type="predicted"/>
<keyword evidence="3" id="KW-1185">Reference proteome</keyword>